<dbReference type="InterPro" id="IPR001915">
    <property type="entry name" value="Peptidase_M48"/>
</dbReference>
<evidence type="ECO:0000256" key="5">
    <source>
        <dbReference type="ARBA" id="ARBA00022833"/>
    </source>
</evidence>
<dbReference type="GO" id="GO:0016020">
    <property type="term" value="C:membrane"/>
    <property type="evidence" value="ECO:0007669"/>
    <property type="project" value="TreeGrafter"/>
</dbReference>
<dbReference type="CDD" id="cd07333">
    <property type="entry name" value="M48C_bepA_like"/>
    <property type="match status" value="1"/>
</dbReference>
<feature type="domain" description="Peptidase M48" evidence="7">
    <location>
        <begin position="68"/>
        <end position="245"/>
    </location>
</feature>
<keyword evidence="2 8" id="KW-0645">Protease</keyword>
<dbReference type="Gene3D" id="3.40.1000.10">
    <property type="entry name" value="Mog1/PsbP, alpha/beta/alpha sandwich"/>
    <property type="match status" value="1"/>
</dbReference>
<evidence type="ECO:0000313" key="8">
    <source>
        <dbReference type="EMBL" id="PPK85114.1"/>
    </source>
</evidence>
<proteinExistence type="predicted"/>
<sequence>MYLTLTRLPFLLSLFILSLLISTCATNPVTGKRQLSLISEESEIQMGQEYDPQVVAEFGIYEDPELQSFLREKGNEMAAISERPNLPWTFRLVDSEVVNAFAVPGGFVYFTRGIMAHFNNEAQFAGVLGHEIGHVTARHTVAQQSKQQLAQIGLVGGMILSPELASQGQTLMQGMQLLFLKFGRDAESQSDELGVKYSTAIGYDAKEMAGFFGTLDRLSGGEENRAPTFLSTHPDPLNREARVEELAQIAQNESARDYEVDRNGYLRRIDGLLYGEDPNQGYVQSGAFYHPALRFNFTIPQSWKLINSPTMVQMVAPDQNAIMQMRLAEGTDPTAAAQSFVQQNKLQVSSTSEQAINGLPAVTILGDISQQNEQGQTATLRTITSFISYGGNIYMMSGLSMAQDFNKYAREMEGSIRSFAELTDQSKLNRKPERIKIVEVNQAGTLQQALLNAGVPQARLEEFAILNGLELSNQLPAGYLIKAFSGGSENLPR</sequence>
<dbReference type="GO" id="GO:0046872">
    <property type="term" value="F:metal ion binding"/>
    <property type="evidence" value="ECO:0007669"/>
    <property type="project" value="UniProtKB-KW"/>
</dbReference>
<dbReference type="EMBL" id="PTJC01000006">
    <property type="protein sequence ID" value="PPK85114.1"/>
    <property type="molecule type" value="Genomic_DNA"/>
</dbReference>
<dbReference type="AlphaFoldDB" id="A0A2S6I1R6"/>
<dbReference type="GO" id="GO:0004222">
    <property type="term" value="F:metalloendopeptidase activity"/>
    <property type="evidence" value="ECO:0007669"/>
    <property type="project" value="InterPro"/>
</dbReference>
<comment type="caution">
    <text evidence="8">The sequence shown here is derived from an EMBL/GenBank/DDBJ whole genome shotgun (WGS) entry which is preliminary data.</text>
</comment>
<comment type="cofactor">
    <cofactor evidence="1">
        <name>Zn(2+)</name>
        <dbReference type="ChEBI" id="CHEBI:29105"/>
    </cofactor>
</comment>
<accession>A0A2S6I1R6</accession>
<evidence type="ECO:0000256" key="3">
    <source>
        <dbReference type="ARBA" id="ARBA00022723"/>
    </source>
</evidence>
<evidence type="ECO:0000256" key="1">
    <source>
        <dbReference type="ARBA" id="ARBA00001947"/>
    </source>
</evidence>
<evidence type="ECO:0000259" key="7">
    <source>
        <dbReference type="Pfam" id="PF01435"/>
    </source>
</evidence>
<keyword evidence="9" id="KW-1185">Reference proteome</keyword>
<dbReference type="PANTHER" id="PTHR22726:SF1">
    <property type="entry name" value="METALLOENDOPEPTIDASE OMA1, MITOCHONDRIAL"/>
    <property type="match status" value="1"/>
</dbReference>
<keyword evidence="4" id="KW-0378">Hydrolase</keyword>
<keyword evidence="3" id="KW-0479">Metal-binding</keyword>
<dbReference type="PANTHER" id="PTHR22726">
    <property type="entry name" value="METALLOENDOPEPTIDASE OMA1"/>
    <property type="match status" value="1"/>
</dbReference>
<dbReference type="Pfam" id="PF01435">
    <property type="entry name" value="Peptidase_M48"/>
    <property type="match status" value="1"/>
</dbReference>
<dbReference type="GO" id="GO:0051603">
    <property type="term" value="P:proteolysis involved in protein catabolic process"/>
    <property type="evidence" value="ECO:0007669"/>
    <property type="project" value="TreeGrafter"/>
</dbReference>
<organism evidence="8 9">
    <name type="scientific">Neolewinella xylanilytica</name>
    <dbReference type="NCBI Taxonomy" id="1514080"/>
    <lineage>
        <taxon>Bacteria</taxon>
        <taxon>Pseudomonadati</taxon>
        <taxon>Bacteroidota</taxon>
        <taxon>Saprospiria</taxon>
        <taxon>Saprospirales</taxon>
        <taxon>Lewinellaceae</taxon>
        <taxon>Neolewinella</taxon>
    </lineage>
</organism>
<protein>
    <submittedName>
        <fullName evidence="8">Putative Zn-dependent protease</fullName>
    </submittedName>
</protein>
<dbReference type="RefSeq" id="WP_170067652.1">
    <property type="nucleotide sequence ID" value="NZ_PTJC01000006.1"/>
</dbReference>
<evidence type="ECO:0000313" key="9">
    <source>
        <dbReference type="Proteomes" id="UP000237662"/>
    </source>
</evidence>
<evidence type="ECO:0000256" key="4">
    <source>
        <dbReference type="ARBA" id="ARBA00022801"/>
    </source>
</evidence>
<keyword evidence="5" id="KW-0862">Zinc</keyword>
<dbReference type="InterPro" id="IPR051156">
    <property type="entry name" value="Mito/Outer_Membr_Metalloprot"/>
</dbReference>
<evidence type="ECO:0000256" key="6">
    <source>
        <dbReference type="ARBA" id="ARBA00023049"/>
    </source>
</evidence>
<dbReference type="Gene3D" id="3.30.2010.10">
    <property type="entry name" value="Metalloproteases ('zincins'), catalytic domain"/>
    <property type="match status" value="1"/>
</dbReference>
<dbReference type="Proteomes" id="UP000237662">
    <property type="component" value="Unassembled WGS sequence"/>
</dbReference>
<name>A0A2S6I1R6_9BACT</name>
<reference evidence="8 9" key="1">
    <citation type="submission" date="2018-02" db="EMBL/GenBank/DDBJ databases">
        <title>Genomic Encyclopedia of Archaeal and Bacterial Type Strains, Phase II (KMG-II): from individual species to whole genera.</title>
        <authorList>
            <person name="Goeker M."/>
        </authorList>
    </citation>
    <scope>NUCLEOTIDE SEQUENCE [LARGE SCALE GENOMIC DNA]</scope>
    <source>
        <strain evidence="8 9">DSM 29526</strain>
    </source>
</reference>
<evidence type="ECO:0000256" key="2">
    <source>
        <dbReference type="ARBA" id="ARBA00022670"/>
    </source>
</evidence>
<gene>
    <name evidence="8" type="ORF">CLV84_2005</name>
</gene>
<keyword evidence="6" id="KW-0482">Metalloprotease</keyword>